<dbReference type="SMART" id="SM00507">
    <property type="entry name" value="HNHc"/>
    <property type="match status" value="1"/>
</dbReference>
<feature type="domain" description="HNH nuclease" evidence="2">
    <location>
        <begin position="487"/>
        <end position="539"/>
    </location>
</feature>
<dbReference type="Proteomes" id="UP000490386">
    <property type="component" value="Unassembled WGS sequence"/>
</dbReference>
<feature type="compositionally biased region" description="Low complexity" evidence="1">
    <location>
        <begin position="243"/>
        <end position="263"/>
    </location>
</feature>
<feature type="region of interest" description="Disordered" evidence="1">
    <location>
        <begin position="231"/>
        <end position="264"/>
    </location>
</feature>
<reference evidence="3 4" key="1">
    <citation type="submission" date="2019-09" db="EMBL/GenBank/DDBJ databases">
        <title>Phylogeny of genus Pseudoclavibacter and closely related genus.</title>
        <authorList>
            <person name="Li Y."/>
        </authorList>
    </citation>
    <scope>NUCLEOTIDE SEQUENCE [LARGE SCALE GENOMIC DNA]</scope>
    <source>
        <strain evidence="3 4">THG-MD12</strain>
    </source>
</reference>
<name>A0A7J5B301_9MICO</name>
<protein>
    <recommendedName>
        <fullName evidence="2">HNH nuclease domain-containing protein</fullName>
    </recommendedName>
</protein>
<dbReference type="OrthoDB" id="3261064at2"/>
<sequence length="614" mass="63837">MYSYDGEPLKVLGLDPHDPSSVVAWRKFLLDWDADLAVMAAIVASDQVRVRAKLAEMASVLDALDGTAEHAMHVQSVAAEVALIEQIGQSAAEGALSDAGIAVREFPGLVDALGEGKLSEEQLRVLTGAGLSVSHVDSDEQAARRGEFVRVMLAELGSRVLPPKALRMAAARVAESLTEESVSERYERARKTRYVSVTATENGMCLLRARLPLIEGTAIADRLRKQGKALIKARPKPASTKLARSATSAGAAGRRGPFGAGADADADAHVDVDARADAHVDGGARADAHVDVDARADAHVDGGARADARVDAGARVDVAAAANARVDAGARVDVDAAADPAVDAPDERTIDEVKADLFADMLLTSDPMSCAAAAGIQANVAFTIPILSALTAPGRNGAARGASAGASAVAGAGVSGPGGTGGVVAGASRASGATRLTPAPALLDGMVPVPLEEAMRLAANAPSFLRILTDPITGTVEAVDSYRPTAAMRNFLAARDIHCRWPGCRQPAARCDLDHTHAWEHGGTTTLENLCGLCKHHHVMKHATAWSVEELGGGILDWRTPSGKACTDRPEHHDVYFTPNDDYLTPGEPSPANRGTSPPAAEPPETRTADEPPF</sequence>
<feature type="region of interest" description="Disordered" evidence="1">
    <location>
        <begin position="577"/>
        <end position="614"/>
    </location>
</feature>
<proteinExistence type="predicted"/>
<evidence type="ECO:0000313" key="3">
    <source>
        <dbReference type="EMBL" id="KAB1638268.1"/>
    </source>
</evidence>
<comment type="caution">
    <text evidence="3">The sequence shown here is derived from an EMBL/GenBank/DDBJ whole genome shotgun (WGS) entry which is preliminary data.</text>
</comment>
<evidence type="ECO:0000256" key="1">
    <source>
        <dbReference type="SAM" id="MobiDB-lite"/>
    </source>
</evidence>
<evidence type="ECO:0000259" key="2">
    <source>
        <dbReference type="SMART" id="SM00507"/>
    </source>
</evidence>
<keyword evidence="4" id="KW-1185">Reference proteome</keyword>
<gene>
    <name evidence="3" type="ORF">F8O03_07665</name>
</gene>
<evidence type="ECO:0000313" key="4">
    <source>
        <dbReference type="Proteomes" id="UP000490386"/>
    </source>
</evidence>
<organism evidence="3 4">
    <name type="scientific">Pseudoclavibacter terrae</name>
    <dbReference type="NCBI Taxonomy" id="1530195"/>
    <lineage>
        <taxon>Bacteria</taxon>
        <taxon>Bacillati</taxon>
        <taxon>Actinomycetota</taxon>
        <taxon>Actinomycetes</taxon>
        <taxon>Micrococcales</taxon>
        <taxon>Microbacteriaceae</taxon>
        <taxon>Pseudoclavibacter</taxon>
    </lineage>
</organism>
<accession>A0A7J5B301</accession>
<dbReference type="RefSeq" id="WP_151423354.1">
    <property type="nucleotide sequence ID" value="NZ_WBJX01000002.1"/>
</dbReference>
<dbReference type="InterPro" id="IPR003615">
    <property type="entry name" value="HNH_nuc"/>
</dbReference>
<dbReference type="AlphaFoldDB" id="A0A7J5B301"/>
<dbReference type="Gene3D" id="1.10.30.50">
    <property type="match status" value="1"/>
</dbReference>
<dbReference type="EMBL" id="WBJX01000002">
    <property type="protein sequence ID" value="KAB1638268.1"/>
    <property type="molecule type" value="Genomic_DNA"/>
</dbReference>
<dbReference type="CDD" id="cd00085">
    <property type="entry name" value="HNHc"/>
    <property type="match status" value="1"/>
</dbReference>
<feature type="compositionally biased region" description="Basic and acidic residues" evidence="1">
    <location>
        <begin position="604"/>
        <end position="614"/>
    </location>
</feature>